<dbReference type="GeneID" id="28836443"/>
<feature type="compositionally biased region" description="Acidic residues" evidence="2">
    <location>
        <begin position="960"/>
        <end position="969"/>
    </location>
</feature>
<dbReference type="PROSITE" id="PS50013">
    <property type="entry name" value="CHROMO_2"/>
    <property type="match status" value="1"/>
</dbReference>
<dbReference type="SUPFAM" id="SSF54160">
    <property type="entry name" value="Chromo domain-like"/>
    <property type="match status" value="1"/>
</dbReference>
<dbReference type="STRING" id="342668.A0A1B8GR81"/>
<organism evidence="4 5">
    <name type="scientific">Pseudogymnoascus verrucosus</name>
    <dbReference type="NCBI Taxonomy" id="342668"/>
    <lineage>
        <taxon>Eukaryota</taxon>
        <taxon>Fungi</taxon>
        <taxon>Dikarya</taxon>
        <taxon>Ascomycota</taxon>
        <taxon>Pezizomycotina</taxon>
        <taxon>Leotiomycetes</taxon>
        <taxon>Thelebolales</taxon>
        <taxon>Thelebolaceae</taxon>
        <taxon>Pseudogymnoascus</taxon>
    </lineage>
</organism>
<dbReference type="SMART" id="SM00298">
    <property type="entry name" value="CHROMO"/>
    <property type="match status" value="1"/>
</dbReference>
<dbReference type="Proteomes" id="UP000091956">
    <property type="component" value="Unassembled WGS sequence"/>
</dbReference>
<dbReference type="InterPro" id="IPR016197">
    <property type="entry name" value="Chromo-like_dom_sf"/>
</dbReference>
<dbReference type="InterPro" id="IPR015362">
    <property type="entry name" value="WIBG_mago-bd"/>
</dbReference>
<protein>
    <recommendedName>
        <fullName evidence="3">Chromo domain-containing protein</fullName>
    </recommendedName>
</protein>
<dbReference type="RefSeq" id="XP_018132075.1">
    <property type="nucleotide sequence ID" value="XM_018272555.2"/>
</dbReference>
<dbReference type="SMART" id="SM01273">
    <property type="entry name" value="Mago-bind"/>
    <property type="match status" value="1"/>
</dbReference>
<feature type="compositionally biased region" description="Low complexity" evidence="2">
    <location>
        <begin position="1195"/>
        <end position="1206"/>
    </location>
</feature>
<reference evidence="4 5" key="1">
    <citation type="submission" date="2016-03" db="EMBL/GenBank/DDBJ databases">
        <title>Comparative genomics of Pseudogymnoascus destructans, the fungus causing white-nose syndrome of bats.</title>
        <authorList>
            <person name="Palmer J.M."/>
            <person name="Drees K.P."/>
            <person name="Foster J.T."/>
            <person name="Lindner D.L."/>
        </authorList>
    </citation>
    <scope>NUCLEOTIDE SEQUENCE [LARGE SCALE GENOMIC DNA]</scope>
    <source>
        <strain evidence="4 5">UAMH 10579</strain>
    </source>
</reference>
<feature type="region of interest" description="Disordered" evidence="2">
    <location>
        <begin position="908"/>
        <end position="983"/>
    </location>
</feature>
<reference evidence="5" key="2">
    <citation type="journal article" date="2018" name="Nat. Commun.">
        <title>Extreme sensitivity to ultraviolet light in the fungal pathogen causing white-nose syndrome of bats.</title>
        <authorList>
            <person name="Palmer J.M."/>
            <person name="Drees K.P."/>
            <person name="Foster J.T."/>
            <person name="Lindner D.L."/>
        </authorList>
    </citation>
    <scope>NUCLEOTIDE SEQUENCE [LARGE SCALE GENOMIC DNA]</scope>
    <source>
        <strain evidence="5">UAMH 10579</strain>
    </source>
</reference>
<evidence type="ECO:0000256" key="2">
    <source>
        <dbReference type="SAM" id="MobiDB-lite"/>
    </source>
</evidence>
<dbReference type="AlphaFoldDB" id="A0A1B8GR81"/>
<evidence type="ECO:0000256" key="1">
    <source>
        <dbReference type="ARBA" id="ARBA00011353"/>
    </source>
</evidence>
<feature type="region of interest" description="Disordered" evidence="2">
    <location>
        <begin position="311"/>
        <end position="347"/>
    </location>
</feature>
<feature type="compositionally biased region" description="Basic and acidic residues" evidence="2">
    <location>
        <begin position="252"/>
        <end position="268"/>
    </location>
</feature>
<gene>
    <name evidence="4" type="ORF">VE01_03057</name>
</gene>
<dbReference type="InterPro" id="IPR000953">
    <property type="entry name" value="Chromo/chromo_shadow_dom"/>
</dbReference>
<feature type="region of interest" description="Disordered" evidence="2">
    <location>
        <begin position="1044"/>
        <end position="1064"/>
    </location>
</feature>
<feature type="compositionally biased region" description="Low complexity" evidence="2">
    <location>
        <begin position="1044"/>
        <end position="1053"/>
    </location>
</feature>
<proteinExistence type="predicted"/>
<feature type="region of interest" description="Disordered" evidence="2">
    <location>
        <begin position="1"/>
        <end position="22"/>
    </location>
</feature>
<dbReference type="Gene3D" id="2.40.50.40">
    <property type="match status" value="1"/>
</dbReference>
<dbReference type="OrthoDB" id="436852at2759"/>
<dbReference type="Pfam" id="PF09282">
    <property type="entry name" value="Mago-bind"/>
    <property type="match status" value="1"/>
</dbReference>
<sequence>MASSSPPPGSGSGSSSDSESDEDVYVVKRILSEGGRDEERVFLIEWEGYPLLESTWEPEENVLSKDTLKAWQEEKLRQREGLSEPFDTDEFDKLKEEYDKRKLRREKLGLPPQSKTSKSESKGDSSSDEAEEAYVEVPDAEGIPLSKKSQQARVKRRDTTLSDDDTVMNDAPTSEDRSRKEARPTKNGTETKAKVHKAPIIEAPSATGYQGTAHRGPVSHSADAPRERSGKGRPRTTGRGSHMAMSKPKARRTIENRILTETRSKEAKAPQLFTNKSQERRFELGARGLADRAPAQLPRLMNPAEYRIRKKTSVPVPGGAQSTQTPVSTPGDQQPVPSSTAATAPMVSSPEEFIPQQEATAVGFGEEQPNHSPIATFHPPTAPMGSTSSIPIHGHPASSGAQDVANVLPSAPVRKVSLANYSAKQNGVAPKPVSMFNQAQGGLSETTLKSFFGDRQAQDDPLVLTFIDVSVHNMAWGAAAQQLRSKDLTFNYICRSTDVDNFKSEFNPTLLARGKVTAGTGDDQKVQDSISALGDYLRVNISGLLYNLESLNVVIYPTRCEEWKFIESGAQLQHSGQLSFFSFTTPSKLVCPSYNREAESRMSKMKVNGCEDYQLLSRAIFGFSYQSLHQVDKKSPRDSFFLLFPNMTAPLADHTAAWLRSSNKECRIYTCQQAGSWRQFVKYTGNPEGGSLIIHHKMISLIPRYPELQKFLLNGLNNVWCIDEDFPKGKYLIRLFPHGGAVCLTSGFLSGEPEMALFFLNWFLSKRGGSRASSGTWKLLVCRDIYKFVSDQAIGAAKRRAKLLETLPAGLTDSQIQSIATGIGLSMKNCKDRFDLMDVVGRLVHPKNEKERDLDAVLQADDTRTLIVFADEEIKPSDDRGLIRYFAYWSVLHLKKFRKFVAIGSKTSPEEHEEAAAQPPKISNSSGTKPPSENTPQDRPPSKSPGTSKWKRSCFASVDGADDDDDYEPTIEPQPDTTQISETDDLNAGVAPEDLNLGVLKFIVETGVTYIVATDFMNRAKGNHERAMMLYEFSKKAKKQAEEAAGAPVAAETPPVPPTPVTDANVAIPSTEAVTTEDVVMEDAPPVAPDAAPSTPQPTDTNSPAQNNVPDAQPSSQTSNSGIITSEAGLRFVPRSVRSSGTVRNELNIRPGYVPPEDKEVYKVSRGRSGSVERASKSRSRSGSSGVEEGGIGSGAASASVSPGGVLTPVTPATPSEWRKDQIDRMEGVKGAEEGKGEGKLSTLEWYAEMKLKGVEWNHIAVVGWEDAFKLLRVEYKKK</sequence>
<feature type="compositionally biased region" description="Polar residues" evidence="2">
    <location>
        <begin position="1097"/>
        <end position="1124"/>
    </location>
</feature>
<accession>A0A1B8GR81</accession>
<dbReference type="GO" id="GO:0006338">
    <property type="term" value="P:chromatin remodeling"/>
    <property type="evidence" value="ECO:0007669"/>
    <property type="project" value="UniProtKB-ARBA"/>
</dbReference>
<dbReference type="InterPro" id="IPR023780">
    <property type="entry name" value="Chromo_domain"/>
</dbReference>
<dbReference type="CDD" id="cd18966">
    <property type="entry name" value="chromodomain"/>
    <property type="match status" value="1"/>
</dbReference>
<feature type="compositionally biased region" description="Basic and acidic residues" evidence="2">
    <location>
        <begin position="174"/>
        <end position="193"/>
    </location>
</feature>
<feature type="compositionally biased region" description="Polar residues" evidence="2">
    <location>
        <begin position="320"/>
        <end position="342"/>
    </location>
</feature>
<evidence type="ECO:0000313" key="4">
    <source>
        <dbReference type="EMBL" id="OBT98342.1"/>
    </source>
</evidence>
<keyword evidence="5" id="KW-1185">Reference proteome</keyword>
<feature type="compositionally biased region" description="Basic and acidic residues" evidence="2">
    <location>
        <begin position="91"/>
        <end position="100"/>
    </location>
</feature>
<feature type="compositionally biased region" description="Polar residues" evidence="2">
    <location>
        <begin position="921"/>
        <end position="937"/>
    </location>
</feature>
<feature type="domain" description="Chromo" evidence="3">
    <location>
        <begin position="25"/>
        <end position="83"/>
    </location>
</feature>
<feature type="region of interest" description="Disordered" evidence="2">
    <location>
        <begin position="1147"/>
        <end position="1216"/>
    </location>
</feature>
<evidence type="ECO:0000259" key="3">
    <source>
        <dbReference type="PROSITE" id="PS50013"/>
    </source>
</evidence>
<comment type="subunit">
    <text evidence="1">Component of the NuA4 histone acetyltransferase complex.</text>
</comment>
<feature type="region of interest" description="Disordered" evidence="2">
    <location>
        <begin position="76"/>
        <end position="280"/>
    </location>
</feature>
<feature type="region of interest" description="Disordered" evidence="2">
    <location>
        <begin position="1084"/>
        <end position="1127"/>
    </location>
</feature>
<feature type="compositionally biased region" description="Low complexity" evidence="2">
    <location>
        <begin position="1084"/>
        <end position="1093"/>
    </location>
</feature>
<name>A0A1B8GR81_9PEZI</name>
<evidence type="ECO:0000313" key="5">
    <source>
        <dbReference type="Proteomes" id="UP000091956"/>
    </source>
</evidence>
<dbReference type="EMBL" id="KV460217">
    <property type="protein sequence ID" value="OBT98342.1"/>
    <property type="molecule type" value="Genomic_DNA"/>
</dbReference>
<dbReference type="Pfam" id="PF00385">
    <property type="entry name" value="Chromo"/>
    <property type="match status" value="1"/>
</dbReference>